<evidence type="ECO:0000256" key="5">
    <source>
        <dbReference type="ARBA" id="ARBA00023136"/>
    </source>
</evidence>
<dbReference type="PANTHER" id="PTHR32309">
    <property type="entry name" value="TYROSINE-PROTEIN KINASE"/>
    <property type="match status" value="1"/>
</dbReference>
<protein>
    <recommendedName>
        <fullName evidence="7">Polysaccharide chain length determinant N-terminal domain-containing protein</fullName>
    </recommendedName>
</protein>
<dbReference type="GO" id="GO:0004713">
    <property type="term" value="F:protein tyrosine kinase activity"/>
    <property type="evidence" value="ECO:0007669"/>
    <property type="project" value="TreeGrafter"/>
</dbReference>
<organism evidence="8">
    <name type="scientific">hot springs metagenome</name>
    <dbReference type="NCBI Taxonomy" id="433727"/>
    <lineage>
        <taxon>unclassified sequences</taxon>
        <taxon>metagenomes</taxon>
        <taxon>ecological metagenomes</taxon>
    </lineage>
</organism>
<name>A0A5J4L4G4_9ZZZZ</name>
<comment type="caution">
    <text evidence="8">The sequence shown here is derived from an EMBL/GenBank/DDBJ whole genome shotgun (WGS) entry which is preliminary data.</text>
</comment>
<dbReference type="InterPro" id="IPR003856">
    <property type="entry name" value="LPS_length_determ_N"/>
</dbReference>
<evidence type="ECO:0000259" key="7">
    <source>
        <dbReference type="Pfam" id="PF02706"/>
    </source>
</evidence>
<dbReference type="GO" id="GO:0005886">
    <property type="term" value="C:plasma membrane"/>
    <property type="evidence" value="ECO:0007669"/>
    <property type="project" value="UniProtKB-SubCell"/>
</dbReference>
<evidence type="ECO:0000256" key="6">
    <source>
        <dbReference type="SAM" id="Phobius"/>
    </source>
</evidence>
<evidence type="ECO:0000256" key="2">
    <source>
        <dbReference type="ARBA" id="ARBA00022475"/>
    </source>
</evidence>
<keyword evidence="2" id="KW-1003">Cell membrane</keyword>
<gene>
    <name evidence="8" type="ORF">A45J_2347</name>
</gene>
<dbReference type="PANTHER" id="PTHR32309:SF13">
    <property type="entry name" value="FERRIC ENTEROBACTIN TRANSPORT PROTEIN FEPE"/>
    <property type="match status" value="1"/>
</dbReference>
<accession>A0A5J4L4G4</accession>
<dbReference type="InterPro" id="IPR050445">
    <property type="entry name" value="Bact_polysacc_biosynth/exp"/>
</dbReference>
<keyword evidence="5 6" id="KW-0472">Membrane</keyword>
<dbReference type="AlphaFoldDB" id="A0A5J4L4G4"/>
<evidence type="ECO:0000313" key="8">
    <source>
        <dbReference type="EMBL" id="GER94583.1"/>
    </source>
</evidence>
<keyword evidence="4 6" id="KW-1133">Transmembrane helix</keyword>
<proteinExistence type="predicted"/>
<evidence type="ECO:0000256" key="4">
    <source>
        <dbReference type="ARBA" id="ARBA00022989"/>
    </source>
</evidence>
<sequence>MSQQERPETYEDEINLYDYWKVIVKRKSLIIGLFLVVTVASSIISLLMPKIYRGEVVLKLPAITSKELLSVIGKIDAEKVKNILPTTHHLIADVKLNALKDSADKLQLIIETKNTDVIPSVIAEFVTYLDNIPIIKQFVEKERQRLLMQSEEINKVIKGSDELTRTYKKLLESGRLILVGFNPIELEKMLSDLKIERLTIEQALNRLKGIEMIDKPYILKNPVKPRIKMNIALAGITSLFAGIFLAFLMEYVEKMRER</sequence>
<keyword evidence="3 6" id="KW-0812">Transmembrane</keyword>
<feature type="transmembrane region" description="Helical" evidence="6">
    <location>
        <begin position="29"/>
        <end position="48"/>
    </location>
</feature>
<evidence type="ECO:0000256" key="1">
    <source>
        <dbReference type="ARBA" id="ARBA00004651"/>
    </source>
</evidence>
<feature type="transmembrane region" description="Helical" evidence="6">
    <location>
        <begin position="231"/>
        <end position="252"/>
    </location>
</feature>
<dbReference type="EMBL" id="BLAB01000001">
    <property type="protein sequence ID" value="GER94583.1"/>
    <property type="molecule type" value="Genomic_DNA"/>
</dbReference>
<comment type="subcellular location">
    <subcellularLocation>
        <location evidence="1">Cell membrane</location>
        <topology evidence="1">Multi-pass membrane protein</topology>
    </subcellularLocation>
</comment>
<evidence type="ECO:0000256" key="3">
    <source>
        <dbReference type="ARBA" id="ARBA00022692"/>
    </source>
</evidence>
<reference evidence="8" key="1">
    <citation type="submission" date="2019-10" db="EMBL/GenBank/DDBJ databases">
        <title>Metagenomic sequencing of thiosulfate-disproportionating enrichment culture.</title>
        <authorList>
            <person name="Umezawa K."/>
            <person name="Kojima H."/>
            <person name="Fukui M."/>
        </authorList>
    </citation>
    <scope>NUCLEOTIDE SEQUENCE</scope>
    <source>
        <strain evidence="8">45J</strain>
    </source>
</reference>
<feature type="domain" description="Polysaccharide chain length determinant N-terminal" evidence="7">
    <location>
        <begin position="12"/>
        <end position="65"/>
    </location>
</feature>
<dbReference type="Pfam" id="PF02706">
    <property type="entry name" value="Wzz"/>
    <property type="match status" value="1"/>
</dbReference>